<gene>
    <name evidence="5" type="ORF">TWF788_003427</name>
</gene>
<evidence type="ECO:0000313" key="6">
    <source>
        <dbReference type="Proteomes" id="UP000479691"/>
    </source>
</evidence>
<dbReference type="InterPro" id="IPR035994">
    <property type="entry name" value="Nucleoside_phosphorylase_sf"/>
</dbReference>
<dbReference type="GO" id="GO:0003824">
    <property type="term" value="F:catalytic activity"/>
    <property type="evidence" value="ECO:0007669"/>
    <property type="project" value="InterPro"/>
</dbReference>
<evidence type="ECO:0000313" key="5">
    <source>
        <dbReference type="EMBL" id="KAF3160000.1"/>
    </source>
</evidence>
<proteinExistence type="predicted"/>
<dbReference type="Gene3D" id="2.130.10.10">
    <property type="entry name" value="YVTN repeat-like/Quinoprotein amine dehydrogenase"/>
    <property type="match status" value="5"/>
</dbReference>
<evidence type="ECO:0000256" key="2">
    <source>
        <dbReference type="PROSITE-ProRule" id="PRU00221"/>
    </source>
</evidence>
<reference evidence="5 6" key="1">
    <citation type="submission" date="2019-06" db="EMBL/GenBank/DDBJ databases">
        <authorList>
            <person name="Palmer J.M."/>
        </authorList>
    </citation>
    <scope>NUCLEOTIDE SEQUENCE [LARGE SCALE GENOMIC DNA]</scope>
    <source>
        <strain evidence="5 6">TWF788</strain>
    </source>
</reference>
<dbReference type="Pfam" id="PF00400">
    <property type="entry name" value="WD40"/>
    <property type="match status" value="2"/>
</dbReference>
<keyword evidence="1" id="KW-0677">Repeat</keyword>
<keyword evidence="2" id="KW-0853">WD repeat</keyword>
<comment type="caution">
    <text evidence="5">The sequence shown here is derived from an EMBL/GenBank/DDBJ whole genome shotgun (WGS) entry which is preliminary data.</text>
</comment>
<evidence type="ECO:0000259" key="4">
    <source>
        <dbReference type="PROSITE" id="PS50837"/>
    </source>
</evidence>
<feature type="repeat" description="WD" evidence="2">
    <location>
        <begin position="1755"/>
        <end position="1796"/>
    </location>
</feature>
<feature type="domain" description="NACHT" evidence="4">
    <location>
        <begin position="254"/>
        <end position="401"/>
    </location>
</feature>
<dbReference type="PROSITE" id="PS50082">
    <property type="entry name" value="WD_REPEATS_2"/>
    <property type="match status" value="3"/>
</dbReference>
<dbReference type="InterPro" id="IPR015943">
    <property type="entry name" value="WD40/YVTN_repeat-like_dom_sf"/>
</dbReference>
<accession>A0A7C8PIC0</accession>
<dbReference type="SUPFAM" id="SSF50978">
    <property type="entry name" value="WD40 repeat-like"/>
    <property type="match status" value="1"/>
</dbReference>
<dbReference type="PROSITE" id="PS50294">
    <property type="entry name" value="WD_REPEATS_REGION"/>
    <property type="match status" value="1"/>
</dbReference>
<dbReference type="GO" id="GO:0009116">
    <property type="term" value="P:nucleoside metabolic process"/>
    <property type="evidence" value="ECO:0007669"/>
    <property type="project" value="InterPro"/>
</dbReference>
<evidence type="ECO:0000256" key="1">
    <source>
        <dbReference type="ARBA" id="ARBA00022737"/>
    </source>
</evidence>
<name>A0A7C8PIC0_ORBOL</name>
<feature type="region of interest" description="Disordered" evidence="3">
    <location>
        <begin position="1619"/>
        <end position="1669"/>
    </location>
</feature>
<feature type="repeat" description="WD" evidence="2">
    <location>
        <begin position="859"/>
        <end position="900"/>
    </location>
</feature>
<feature type="repeat" description="WD" evidence="2">
    <location>
        <begin position="901"/>
        <end position="926"/>
    </location>
</feature>
<dbReference type="InterPro" id="IPR036322">
    <property type="entry name" value="WD40_repeat_dom_sf"/>
</dbReference>
<organism evidence="5 6">
    <name type="scientific">Orbilia oligospora</name>
    <name type="common">Nematode-trapping fungus</name>
    <name type="synonym">Arthrobotrys oligospora</name>
    <dbReference type="NCBI Taxonomy" id="2813651"/>
    <lineage>
        <taxon>Eukaryota</taxon>
        <taxon>Fungi</taxon>
        <taxon>Dikarya</taxon>
        <taxon>Ascomycota</taxon>
        <taxon>Pezizomycotina</taxon>
        <taxon>Orbiliomycetes</taxon>
        <taxon>Orbiliales</taxon>
        <taxon>Orbiliaceae</taxon>
        <taxon>Orbilia</taxon>
    </lineage>
</organism>
<dbReference type="SUPFAM" id="SSF52540">
    <property type="entry name" value="P-loop containing nucleoside triphosphate hydrolases"/>
    <property type="match status" value="1"/>
</dbReference>
<dbReference type="Gene3D" id="3.40.50.300">
    <property type="entry name" value="P-loop containing nucleotide triphosphate hydrolases"/>
    <property type="match status" value="1"/>
</dbReference>
<feature type="region of interest" description="Disordered" evidence="3">
    <location>
        <begin position="110"/>
        <end position="130"/>
    </location>
</feature>
<protein>
    <recommendedName>
        <fullName evidence="4">NACHT domain-containing protein</fullName>
    </recommendedName>
</protein>
<dbReference type="EMBL" id="JAABOE010000174">
    <property type="protein sequence ID" value="KAF3160000.1"/>
    <property type="molecule type" value="Genomic_DNA"/>
</dbReference>
<dbReference type="Gene3D" id="3.40.50.1580">
    <property type="entry name" value="Nucleoside phosphorylase domain"/>
    <property type="match status" value="1"/>
</dbReference>
<dbReference type="Pfam" id="PF24883">
    <property type="entry name" value="NPHP3_N"/>
    <property type="match status" value="1"/>
</dbReference>
<dbReference type="PANTHER" id="PTHR19879:SF9">
    <property type="entry name" value="TRANSCRIPTION INITIATION FACTOR TFIID SUBUNIT 5"/>
    <property type="match status" value="1"/>
</dbReference>
<dbReference type="InterPro" id="IPR011047">
    <property type="entry name" value="Quinoprotein_ADH-like_sf"/>
</dbReference>
<evidence type="ECO:0000256" key="3">
    <source>
        <dbReference type="SAM" id="MobiDB-lite"/>
    </source>
</evidence>
<dbReference type="InterPro" id="IPR027417">
    <property type="entry name" value="P-loop_NTPase"/>
</dbReference>
<dbReference type="SUPFAM" id="SSF50998">
    <property type="entry name" value="Quinoprotein alcohol dehydrogenase-like"/>
    <property type="match status" value="2"/>
</dbReference>
<dbReference type="SMART" id="SM00320">
    <property type="entry name" value="WD40"/>
    <property type="match status" value="10"/>
</dbReference>
<dbReference type="InterPro" id="IPR007111">
    <property type="entry name" value="NACHT_NTPase"/>
</dbReference>
<dbReference type="PROSITE" id="PS50837">
    <property type="entry name" value="NACHT"/>
    <property type="match status" value="1"/>
</dbReference>
<dbReference type="Proteomes" id="UP000479691">
    <property type="component" value="Unassembled WGS sequence"/>
</dbReference>
<feature type="compositionally biased region" description="Polar residues" evidence="3">
    <location>
        <begin position="1638"/>
        <end position="1650"/>
    </location>
</feature>
<dbReference type="InterPro" id="IPR056884">
    <property type="entry name" value="NPHP3-like_N"/>
</dbReference>
<dbReference type="InterPro" id="IPR001680">
    <property type="entry name" value="WD40_rpt"/>
</dbReference>
<dbReference type="PANTHER" id="PTHR19879">
    <property type="entry name" value="TRANSCRIPTION INITIATION FACTOR TFIID"/>
    <property type="match status" value="1"/>
</dbReference>
<sequence>MLATFESIRLGDIVVSRPDGTSGGVIQYDLGKAIGQNELQRLGSLNKPPQVLLNAVAKLRSNHDLEDSKVPNILSARLAARPRKTQTLFSHQGASNDNLYLADYEHSNEEENGSCESCNSGQRVSRPDRDTTDPIIHYGVIASGNQVIKHAITRDRIGGELGAELLDVIPPRDVTPTPVIKILHILSKVHDQTTDILNTIQQAEYNRLLDKLPCAQGAAFKSNDPSSNSRCLAGTRVELLEQINEWFRDANGKPIFWLNGMAGTGKSTLARTIAGTFAKDRQLAASFFFKRGESERSHARKFYTTLAFQLAKKIPGLAYHIVKVMDSEPRIFEEPSDEQFDRLIFQPLSELRKTSTTLLKYIIVIDALDECGDEGDTRTIIHLLARIGNSEFIRVILTSRPELRIQFGFRDIGEGKFINFVLTGIEEHIIKRDIEIFFRHELAAIKRRFEQYFRPDRHVTINWPGEKSTQELVKMATPLFIIAATICRMLHNTGWDPEEKLLRILESHTRISGASEIERTYITVLDQLLVGLSGWEQKDMIDEFQEIIGTIINLATPLSTASLATLLGIPKKKVDSRLDFFHSVLSVPEDPKEPVRLLHLSFRDFLIDPDREERDGQKYPFWVNEMESHKAIATACLNRLFDTFHKDICGLEDPSELRTTIIQEDIDNKLQPDIQYACYYWVHHMKLGKASVNDGSQVHDFLKIHFLHWLEALSILGKSYDIILLIRDLTSLIDSSSTEALEFIRDAHRFTLMNRAIIDSAPLQLYSSALIFAPRNSIIRRIFIDQIPDCIQTLPTVEDEWDAVLQILHHEYFDLYPWFGGPNPGLIKFSPSGRIIAAAGKDFSIMLYDSFTGALVRTLRRHGADFGVVAFSPDGELLVSGSRDKTVRVLDSVTGALKLTLEGHESNIKAVSFSPDGSLIFSIASDALMQWDSKTGARCGVLKGSFTMGSPMIFSLDGQLLVSVPDRYQPWIWNIGHGSHCMPLAAAERVHGDGYPLVCLSQDGEMIAIGNKFSMGVFSTATGVLLQTLKLPIGEGRTCAMSFLPDSQLVALALPEAFDKSAIFTNLNTSLKIWSIPLGLRRYRWRSASISPDGKLLVVTFTFTSYAKWSLMLSRRVQEIRVYGSAAGREIRRLKQVSGIGVILSQALSSDNKLMASITDEGSVMLHDFETGKLLRNLGAVGSYEGNRGCPEFQIADHSIDSSFEQPDPEKDHDMCLESSLKYKESWFVRISRDGKRVAATTGNIVKVWDSDTGLFLETITGQWNDIWDILLAPDGVLESATGKLLFSTQIDTGFAFGSRWDRAEAKAAISPSNTLLAIAEPHSLYTYNLVSGVQQSVCNGFSDIGALTFSPDSGIIATTESTERKSTSGLLIHNGVKLYNSATGDFLHSVGRLEISRLIGLERQVAIAFAPAGDLIATVSSSGGITLLDPRKVPRQSELSKRSVLDLNVLQSNIFVSPDGKLAISVINNGLVELWDVSTGVLLQSFWLNVKTTTPTKDRPPFTWFSVVFSIIAYQYENYEGGYFGAISDCKTKMELVSFLDCTKKETSRSFRLSDDDCMLKFSPDSKLLAVKINDCLHVWDILGLIDQTAHDPGPIYMDDKNTETIVSFPNDLQLARSPKKLTGGGRAVRGLGRVSKPSNANSQLTSSPPILKCSLKPKPGPKSDQLKRSNRILVAKNAQINRDIKRATDTRLSNNNNSLGSKQANSMPNKSIPIEKTVTSSILGSLSWVITPITSPSISLEHPMTPDQQQTDLRKPTRNIKTVAFSPDGELIALASTVSSIEVWNIRKRELLPRWPKISTLSFNTTKLAFSPDGKLLLAYDDGVEIWSICSGDLLNSSWSQDNNRGLRHIEVAALSPDNKLLATTHQGLGQSITLRSVSTGKTLGDFDYERYITKLSFSRDGLQLKTNDRIWDIEHLVNGLSASSGRVFQALTIKNEWISRSGKRVIWLPHRYRVLLPNTTASCEEDLQNCILM</sequence>